<keyword evidence="2" id="KW-1185">Reference proteome</keyword>
<organism evidence="1 2">
    <name type="scientific">Paenibacillus mangrovi</name>
    <dbReference type="NCBI Taxonomy" id="2931978"/>
    <lineage>
        <taxon>Bacteria</taxon>
        <taxon>Bacillati</taxon>
        <taxon>Bacillota</taxon>
        <taxon>Bacilli</taxon>
        <taxon>Bacillales</taxon>
        <taxon>Paenibacillaceae</taxon>
        <taxon>Paenibacillus</taxon>
    </lineage>
</organism>
<dbReference type="GO" id="GO:0016787">
    <property type="term" value="F:hydrolase activity"/>
    <property type="evidence" value="ECO:0007669"/>
    <property type="project" value="UniProtKB-KW"/>
</dbReference>
<dbReference type="Proteomes" id="UP001139347">
    <property type="component" value="Unassembled WGS sequence"/>
</dbReference>
<keyword evidence="1" id="KW-0378">Hydrolase</keyword>
<proteinExistence type="predicted"/>
<accession>A0A9X1WU62</accession>
<evidence type="ECO:0000313" key="1">
    <source>
        <dbReference type="EMBL" id="MCJ8014661.1"/>
    </source>
</evidence>
<dbReference type="SFLD" id="SFLDG01129">
    <property type="entry name" value="C1.5:_HAD__Beta-PGM__Phosphata"/>
    <property type="match status" value="1"/>
</dbReference>
<dbReference type="SFLD" id="SFLDS00003">
    <property type="entry name" value="Haloacid_Dehalogenase"/>
    <property type="match status" value="1"/>
</dbReference>
<dbReference type="EMBL" id="JALIRP010000013">
    <property type="protein sequence ID" value="MCJ8014661.1"/>
    <property type="molecule type" value="Genomic_DNA"/>
</dbReference>
<dbReference type="RefSeq" id="WP_244729686.1">
    <property type="nucleotide sequence ID" value="NZ_JALIRP010000013.1"/>
</dbReference>
<dbReference type="Pfam" id="PF00702">
    <property type="entry name" value="Hydrolase"/>
    <property type="match status" value="1"/>
</dbReference>
<dbReference type="AlphaFoldDB" id="A0A9X1WU62"/>
<name>A0A9X1WU62_9BACL</name>
<dbReference type="SUPFAM" id="SSF56784">
    <property type="entry name" value="HAD-like"/>
    <property type="match status" value="1"/>
</dbReference>
<dbReference type="InterPro" id="IPR036412">
    <property type="entry name" value="HAD-like_sf"/>
</dbReference>
<dbReference type="Gene3D" id="3.40.50.1000">
    <property type="entry name" value="HAD superfamily/HAD-like"/>
    <property type="match status" value="1"/>
</dbReference>
<evidence type="ECO:0000313" key="2">
    <source>
        <dbReference type="Proteomes" id="UP001139347"/>
    </source>
</evidence>
<reference evidence="1" key="1">
    <citation type="submission" date="2022-04" db="EMBL/GenBank/DDBJ databases">
        <title>Paenibacillus mangrovi sp. nov., a novel endophytic bacterium isolated from bark of Kandelia candel.</title>
        <authorList>
            <person name="Tuo L."/>
        </authorList>
    </citation>
    <scope>NUCLEOTIDE SEQUENCE</scope>
    <source>
        <strain evidence="1">KQZ6P-2</strain>
    </source>
</reference>
<protein>
    <submittedName>
        <fullName evidence="1">HAD family hydrolase</fullName>
    </submittedName>
</protein>
<comment type="caution">
    <text evidence="1">The sequence shown here is derived from an EMBL/GenBank/DDBJ whole genome shotgun (WGS) entry which is preliminary data.</text>
</comment>
<dbReference type="InterPro" id="IPR023214">
    <property type="entry name" value="HAD_sf"/>
</dbReference>
<sequence length="302" mass="34835">MADDSWLADIKVIIFDMDGTLYQEDTFMERYIRHLLKGTEHEPDTEAAVMTAEAIRSGEHAFGLGHFYHLRDGLMLTWQGDRMAQGYLWDGTTVPVQGERYDFDSIHRADLLHIGDPWGIVAMLSHQYKLPDTKLSEAFDKVRQEMLLAPYHFEIHTGLMQAIEELDVDKRVLMTNTPLESGIEFLEYMQIRHAFDEVYFGAGKPSGLELYLASLLKQGYRAYEILSIGDNPWNDLHPVKRMGGRTCFISPYASRDTEVWDLRLTSLDELEQLLRAIRKQQMKEGMTDGTNSAEEHQQEVQR</sequence>
<gene>
    <name evidence="1" type="ORF">MUG84_23540</name>
</gene>